<feature type="region of interest" description="Disordered" evidence="1">
    <location>
        <begin position="319"/>
        <end position="344"/>
    </location>
</feature>
<dbReference type="Proteomes" id="UP001341840">
    <property type="component" value="Unassembled WGS sequence"/>
</dbReference>
<dbReference type="EMBL" id="JASCZI010151713">
    <property type="protein sequence ID" value="MED6174170.1"/>
    <property type="molecule type" value="Genomic_DNA"/>
</dbReference>
<protein>
    <submittedName>
        <fullName evidence="2">Uncharacterized protein</fullName>
    </submittedName>
</protein>
<reference evidence="2 3" key="1">
    <citation type="journal article" date="2023" name="Plants (Basel)">
        <title>Bridging the Gap: Combining Genomics and Transcriptomics Approaches to Understand Stylosanthes scabra, an Orphan Legume from the Brazilian Caatinga.</title>
        <authorList>
            <person name="Ferreira-Neto J.R.C."/>
            <person name="da Silva M.D."/>
            <person name="Binneck E."/>
            <person name="de Melo N.F."/>
            <person name="da Silva R.H."/>
            <person name="de Melo A.L.T.M."/>
            <person name="Pandolfi V."/>
            <person name="Bustamante F.O."/>
            <person name="Brasileiro-Vidal A.C."/>
            <person name="Benko-Iseppon A.M."/>
        </authorList>
    </citation>
    <scope>NUCLEOTIDE SEQUENCE [LARGE SCALE GENOMIC DNA]</scope>
    <source>
        <tissue evidence="2">Leaves</tissue>
    </source>
</reference>
<feature type="region of interest" description="Disordered" evidence="1">
    <location>
        <begin position="1"/>
        <end position="114"/>
    </location>
</feature>
<organism evidence="2 3">
    <name type="scientific">Stylosanthes scabra</name>
    <dbReference type="NCBI Taxonomy" id="79078"/>
    <lineage>
        <taxon>Eukaryota</taxon>
        <taxon>Viridiplantae</taxon>
        <taxon>Streptophyta</taxon>
        <taxon>Embryophyta</taxon>
        <taxon>Tracheophyta</taxon>
        <taxon>Spermatophyta</taxon>
        <taxon>Magnoliopsida</taxon>
        <taxon>eudicotyledons</taxon>
        <taxon>Gunneridae</taxon>
        <taxon>Pentapetalae</taxon>
        <taxon>rosids</taxon>
        <taxon>fabids</taxon>
        <taxon>Fabales</taxon>
        <taxon>Fabaceae</taxon>
        <taxon>Papilionoideae</taxon>
        <taxon>50 kb inversion clade</taxon>
        <taxon>dalbergioids sensu lato</taxon>
        <taxon>Dalbergieae</taxon>
        <taxon>Pterocarpus clade</taxon>
        <taxon>Stylosanthes</taxon>
    </lineage>
</organism>
<evidence type="ECO:0000256" key="1">
    <source>
        <dbReference type="SAM" id="MobiDB-lite"/>
    </source>
</evidence>
<feature type="compositionally biased region" description="Acidic residues" evidence="1">
    <location>
        <begin position="97"/>
        <end position="108"/>
    </location>
</feature>
<evidence type="ECO:0000313" key="2">
    <source>
        <dbReference type="EMBL" id="MED6174170.1"/>
    </source>
</evidence>
<sequence>MARDGGRGRGSGRGRGRPRKNTGIPLDLRTTPPTPTTTATTSSPSLSASQGPPIHMIPTPGMRVQSTEPGGTSSQMPPPPSQPPRTPSGPYVGPTDTDGDGDDEDEEASVAGDTPLLLRWDGNDWYLFVISKGTEQITTVFKSCYKCYVQHFHLAPEEAINTWWDEWKKTFRFRKGESEKMRDAWLARAAKRLRELFHGIREKGYLSDWIPYDIFKQLKEYWASDEYLALKRTNKANRASSAGGSLHTGGSITYPAIAEKMQLKEYWASDEYMALKRTNKANRASSAGGSLHTGGSITYPATAKKMLEELGRTPTQSEVFTRTHTKKKDRGQWVDRRAEEANQQYEEELKRLEEERAALIAAGCPEPSR</sequence>
<evidence type="ECO:0000313" key="3">
    <source>
        <dbReference type="Proteomes" id="UP001341840"/>
    </source>
</evidence>
<comment type="caution">
    <text evidence="2">The sequence shown here is derived from an EMBL/GenBank/DDBJ whole genome shotgun (WGS) entry which is preliminary data.</text>
</comment>
<feature type="compositionally biased region" description="Basic and acidic residues" evidence="1">
    <location>
        <begin position="330"/>
        <end position="340"/>
    </location>
</feature>
<feature type="compositionally biased region" description="Pro residues" evidence="1">
    <location>
        <begin position="76"/>
        <end position="87"/>
    </location>
</feature>
<proteinExistence type="predicted"/>
<dbReference type="InterPro" id="IPR004252">
    <property type="entry name" value="Probable_transposase_24"/>
</dbReference>
<dbReference type="Pfam" id="PF03004">
    <property type="entry name" value="Transposase_24"/>
    <property type="match status" value="1"/>
</dbReference>
<feature type="compositionally biased region" description="Basic residues" evidence="1">
    <location>
        <begin position="10"/>
        <end position="20"/>
    </location>
</feature>
<accession>A0ABU6VP40</accession>
<feature type="compositionally biased region" description="Low complexity" evidence="1">
    <location>
        <begin position="36"/>
        <end position="49"/>
    </location>
</feature>
<keyword evidence="3" id="KW-1185">Reference proteome</keyword>
<name>A0ABU6VP40_9FABA</name>
<gene>
    <name evidence="2" type="ORF">PIB30_066469</name>
</gene>